<protein>
    <submittedName>
        <fullName evidence="1">Uncharacterized protein</fullName>
    </submittedName>
</protein>
<evidence type="ECO:0000313" key="1">
    <source>
        <dbReference type="EMBL" id="KRZ20961.1"/>
    </source>
</evidence>
<dbReference type="Pfam" id="PF06579">
    <property type="entry name" value="Ly-6_related"/>
    <property type="match status" value="1"/>
</dbReference>
<feature type="non-terminal residue" evidence="1">
    <location>
        <position position="1"/>
    </location>
</feature>
<keyword evidence="2" id="KW-1185">Reference proteome</keyword>
<dbReference type="PANTHER" id="PTHR34722">
    <property type="entry name" value="HOMOLOG OF ODR-2 (TWO)-RELATED"/>
    <property type="match status" value="1"/>
</dbReference>
<dbReference type="GO" id="GO:0043025">
    <property type="term" value="C:neuronal cell body"/>
    <property type="evidence" value="ECO:0007669"/>
    <property type="project" value="TreeGrafter"/>
</dbReference>
<organism evidence="1 2">
    <name type="scientific">Trichinella pseudospiralis</name>
    <name type="common">Parasitic roundworm</name>
    <dbReference type="NCBI Taxonomy" id="6337"/>
    <lineage>
        <taxon>Eukaryota</taxon>
        <taxon>Metazoa</taxon>
        <taxon>Ecdysozoa</taxon>
        <taxon>Nematoda</taxon>
        <taxon>Enoplea</taxon>
        <taxon>Dorylaimia</taxon>
        <taxon>Trichinellida</taxon>
        <taxon>Trichinellidae</taxon>
        <taxon>Trichinella</taxon>
    </lineage>
</organism>
<accession>A0A0V1IDS1</accession>
<comment type="caution">
    <text evidence="1">The sequence shown here is derived from an EMBL/GenBank/DDBJ whole genome shotgun (WGS) entry which is preliminary data.</text>
</comment>
<dbReference type="InterPro" id="IPR010558">
    <property type="entry name" value="Ly-6-related"/>
</dbReference>
<dbReference type="EMBL" id="JYDS01000222">
    <property type="protein sequence ID" value="KRZ20961.1"/>
    <property type="molecule type" value="Genomic_DNA"/>
</dbReference>
<sequence length="270" mass="30955">LLPGTVFECNAGVIHLLKMRSKNRKRAPRVKRRGKIKEVGPLTTSLPNVGRADTLQTQLWICIYLYFGWQEIFSCELMNTNFIAIFTLITDILVYGYNMKSYGALPVIHCFSCMSFSYQEHWSTMRYIYRRPELFTDRCNEPFMSRGIPLHNCTTICVTMKEPEIKGGLILGYNYIRGCADKVLISGFNRSALDTHRFPFVDVCRLLPRNQLINSRELNQIVVGDVHICGCYGNRCNGGGSRRTPTAPFILLVTFLLIAAHHHFFTSTYF</sequence>
<dbReference type="GO" id="GO:1990834">
    <property type="term" value="P:response to odorant"/>
    <property type="evidence" value="ECO:0007669"/>
    <property type="project" value="TreeGrafter"/>
</dbReference>
<dbReference type="GO" id="GO:0042048">
    <property type="term" value="P:olfactory behavior"/>
    <property type="evidence" value="ECO:0007669"/>
    <property type="project" value="TreeGrafter"/>
</dbReference>
<dbReference type="Proteomes" id="UP000054805">
    <property type="component" value="Unassembled WGS sequence"/>
</dbReference>
<proteinExistence type="predicted"/>
<dbReference type="PANTHER" id="PTHR34722:SF4">
    <property type="entry name" value="HOMOLOG OF ODR-2 (TWO)-RELATED"/>
    <property type="match status" value="1"/>
</dbReference>
<reference evidence="1 2" key="1">
    <citation type="submission" date="2015-01" db="EMBL/GenBank/DDBJ databases">
        <title>Evolution of Trichinella species and genotypes.</title>
        <authorList>
            <person name="Korhonen P.K."/>
            <person name="Edoardo P."/>
            <person name="Giuseppe L.R."/>
            <person name="Gasser R.B."/>
        </authorList>
    </citation>
    <scope>NUCLEOTIDE SEQUENCE [LARGE SCALE GENOMIC DNA]</scope>
    <source>
        <strain evidence="1">ISS588</strain>
    </source>
</reference>
<dbReference type="AlphaFoldDB" id="A0A0V1IDS1"/>
<gene>
    <name evidence="1" type="ORF">T4B_14029</name>
</gene>
<name>A0A0V1IDS1_TRIPS</name>
<evidence type="ECO:0000313" key="2">
    <source>
        <dbReference type="Proteomes" id="UP000054805"/>
    </source>
</evidence>
<dbReference type="GO" id="GO:0030424">
    <property type="term" value="C:axon"/>
    <property type="evidence" value="ECO:0007669"/>
    <property type="project" value="TreeGrafter"/>
</dbReference>